<dbReference type="GO" id="GO:0032040">
    <property type="term" value="C:small-subunit processome"/>
    <property type="evidence" value="ECO:0007669"/>
    <property type="project" value="TreeGrafter"/>
</dbReference>
<evidence type="ECO:0000256" key="5">
    <source>
        <dbReference type="ARBA" id="ARBA00022552"/>
    </source>
</evidence>
<dbReference type="GO" id="GO:0000462">
    <property type="term" value="P:maturation of SSU-rRNA from tricistronic rRNA transcript (SSU-rRNA, 5.8S rRNA, LSU-rRNA)"/>
    <property type="evidence" value="ECO:0007669"/>
    <property type="project" value="TreeGrafter"/>
</dbReference>
<proteinExistence type="inferred from homology"/>
<evidence type="ECO:0000256" key="10">
    <source>
        <dbReference type="SAM" id="Coils"/>
    </source>
</evidence>
<dbReference type="OrthoDB" id="31183at2759"/>
<dbReference type="GO" id="GO:0030686">
    <property type="term" value="C:90S preribosome"/>
    <property type="evidence" value="ECO:0007669"/>
    <property type="project" value="TreeGrafter"/>
</dbReference>
<evidence type="ECO:0000256" key="8">
    <source>
        <dbReference type="PROSITE-ProRule" id="PRU00103"/>
    </source>
</evidence>
<evidence type="ECO:0000256" key="3">
    <source>
        <dbReference type="ARBA" id="ARBA00015399"/>
    </source>
</evidence>
<comment type="subcellular location">
    <subcellularLocation>
        <location evidence="1 9">Nucleus</location>
        <location evidence="1 9">Nucleolus</location>
    </subcellularLocation>
</comment>
<dbReference type="InterPro" id="IPR012954">
    <property type="entry name" value="BP28_C_dom"/>
</dbReference>
<keyword evidence="4 9" id="KW-0690">Ribosome biogenesis</keyword>
<dbReference type="Gene3D" id="1.25.10.10">
    <property type="entry name" value="Leucine-rich Repeat Variant"/>
    <property type="match status" value="3"/>
</dbReference>
<dbReference type="GO" id="GO:0030515">
    <property type="term" value="F:snoRNA binding"/>
    <property type="evidence" value="ECO:0007669"/>
    <property type="project" value="TreeGrafter"/>
</dbReference>
<evidence type="ECO:0000313" key="12">
    <source>
        <dbReference type="EMBL" id="GAO50089.1"/>
    </source>
</evidence>
<feature type="coiled-coil region" evidence="10">
    <location>
        <begin position="847"/>
        <end position="874"/>
    </location>
</feature>
<keyword evidence="5 9" id="KW-0698">rRNA processing</keyword>
<keyword evidence="10" id="KW-0175">Coiled coil</keyword>
<comment type="subunit">
    <text evidence="9">Component of the ribosomal small subunit (SSU) processome.</text>
</comment>
<dbReference type="InterPro" id="IPR021133">
    <property type="entry name" value="HEAT_type_2"/>
</dbReference>
<reference evidence="12 13" key="3">
    <citation type="journal article" date="2015" name="Genome Announc.">
        <title>Draft Genome Sequence of the Archiascomycetous Yeast Saitoella complicata.</title>
        <authorList>
            <person name="Yamauchi K."/>
            <person name="Kondo S."/>
            <person name="Hamamoto M."/>
            <person name="Takahashi Y."/>
            <person name="Ogura Y."/>
            <person name="Hayashi T."/>
            <person name="Nishida H."/>
        </authorList>
    </citation>
    <scope>NUCLEOTIDE SEQUENCE [LARGE SCALE GENOMIC DNA]</scope>
    <source>
        <strain evidence="12 13">NRRL Y-17804</strain>
    </source>
</reference>
<dbReference type="InterPro" id="IPR056473">
    <property type="entry name" value="HEAT_Utp10/HEAT1"/>
</dbReference>
<dbReference type="Pfam" id="PF23243">
    <property type="entry name" value="HEAT_HEATR1"/>
    <property type="match status" value="1"/>
</dbReference>
<dbReference type="PROSITE" id="PS50077">
    <property type="entry name" value="HEAT_REPEAT"/>
    <property type="match status" value="1"/>
</dbReference>
<evidence type="ECO:0000256" key="1">
    <source>
        <dbReference type="ARBA" id="ARBA00004604"/>
    </source>
</evidence>
<evidence type="ECO:0000313" key="13">
    <source>
        <dbReference type="Proteomes" id="UP000033140"/>
    </source>
</evidence>
<accession>A0A0E9NJR6</accession>
<evidence type="ECO:0000256" key="9">
    <source>
        <dbReference type="RuleBase" id="RU367065"/>
    </source>
</evidence>
<reference evidence="12 13" key="1">
    <citation type="journal article" date="2011" name="J. Gen. Appl. Microbiol.">
        <title>Draft genome sequencing of the enigmatic yeast Saitoella complicata.</title>
        <authorList>
            <person name="Nishida H."/>
            <person name="Hamamoto M."/>
            <person name="Sugiyama J."/>
        </authorList>
    </citation>
    <scope>NUCLEOTIDE SEQUENCE [LARGE SCALE GENOMIC DNA]</scope>
    <source>
        <strain evidence="12 13">NRRL Y-17804</strain>
    </source>
</reference>
<evidence type="ECO:0000256" key="2">
    <source>
        <dbReference type="ARBA" id="ARBA00010559"/>
    </source>
</evidence>
<dbReference type="Proteomes" id="UP000033140">
    <property type="component" value="Unassembled WGS sequence"/>
</dbReference>
<keyword evidence="7 9" id="KW-0687">Ribonucleoprotein</keyword>
<organism evidence="12 13">
    <name type="scientific">Saitoella complicata (strain BCRC 22490 / CBS 7301 / JCM 7358 / NBRC 10748 / NRRL Y-17804)</name>
    <dbReference type="NCBI Taxonomy" id="698492"/>
    <lineage>
        <taxon>Eukaryota</taxon>
        <taxon>Fungi</taxon>
        <taxon>Dikarya</taxon>
        <taxon>Ascomycota</taxon>
        <taxon>Taphrinomycotina</taxon>
        <taxon>Taphrinomycotina incertae sedis</taxon>
        <taxon>Saitoella</taxon>
    </lineage>
</organism>
<dbReference type="PANTHER" id="PTHR13457:SF1">
    <property type="entry name" value="HEAT REPEAT-CONTAINING PROTEIN 1"/>
    <property type="match status" value="1"/>
</dbReference>
<dbReference type="PANTHER" id="PTHR13457">
    <property type="entry name" value="BAP28"/>
    <property type="match status" value="1"/>
</dbReference>
<reference evidence="12 13" key="2">
    <citation type="journal article" date="2014" name="J. Gen. Appl. Microbiol.">
        <title>The early diverging ascomycetous budding yeast Saitoella complicata has three histone deacetylases belonging to the Clr6, Hos2, and Rpd3 lineages.</title>
        <authorList>
            <person name="Nishida H."/>
            <person name="Matsumoto T."/>
            <person name="Kondo S."/>
            <person name="Hamamoto M."/>
            <person name="Yoshikawa H."/>
        </authorList>
    </citation>
    <scope>NUCLEOTIDE SEQUENCE [LARGE SCALE GENOMIC DNA]</scope>
    <source>
        <strain evidence="12 13">NRRL Y-17804</strain>
    </source>
</reference>
<dbReference type="GO" id="GO:0045943">
    <property type="term" value="P:positive regulation of transcription by RNA polymerase I"/>
    <property type="evidence" value="ECO:0007669"/>
    <property type="project" value="TreeGrafter"/>
</dbReference>
<feature type="repeat" description="HEAT" evidence="8">
    <location>
        <begin position="559"/>
        <end position="597"/>
    </location>
</feature>
<dbReference type="SMART" id="SM01036">
    <property type="entry name" value="BP28CT"/>
    <property type="match status" value="1"/>
</dbReference>
<comment type="function">
    <text evidence="9">Involved in nucleolar processing of pre-18S ribosomal RNA.</text>
</comment>
<evidence type="ECO:0000256" key="7">
    <source>
        <dbReference type="ARBA" id="ARBA00023274"/>
    </source>
</evidence>
<evidence type="ECO:0000256" key="4">
    <source>
        <dbReference type="ARBA" id="ARBA00022517"/>
    </source>
</evidence>
<dbReference type="SUPFAM" id="SSF48371">
    <property type="entry name" value="ARM repeat"/>
    <property type="match status" value="1"/>
</dbReference>
<sequence>MASTLASQLAAISQQSVNTLDRKKHVRNIKSLLFDQAEAADQDYETVFAIAVNGYVELRSLDHRFDVFEKGLFSESSKGVNRDNMNAKENEDLDVAIVSFVQLLAPHFLLRSASKALEWLIRRFKAHEKNAAALIMAFLPYHTHPLFARLLSILTLPEEWSFLSQWRKARQSPTKASIVKQLAHPTAPHYTLLSDFLISAVQKKRTYHALASFWAAYAVEAITFMRTTGVDEEKIVERVLPGVADGMKFKHAPEFQIANYMIITALASRATLDDVVIKALMDAVAISWGSQASARRCGLICLAQLAQMREGTPSLPRTTLKAMENLEGGEGTLLEMGDKYRVDKLWTAYCLDIIENVHENPAALDKVLAFVKTGKLSSNQVATILKTAAHAAGGKKVDTEVVQKVSAVLEDIRSTTSLAEAWTEFTNGLGPNKVKQLEMKLTMTLTAEVANDVPMIEAAPPVESAEPSLEDKLASIKLEDEKSFLAAEEPASGKALLRLWDDALANEKDVAPILGSLKGDVAIITFLVYAWTRSAREISRVAAINALAFTQEKVDYQLLVPHLIGALADMSAAVRQAAADALKALQKVYEKQEGKKSVVWAQDVIYTSPQGDAEVELLKWAETTKLLVEVVGLKMEECVQDEKFVVKAVGGGLSGAGKKGKENTWKTSVYAALASHVIACPLMVTKFRVLSVLNGVDGAASLKGKNLLTVLEKYATKHDELRSACNAASVPVVEMEQELVKIVEDGKEASTSVLRAVISKAKGGLAVVAIERAKAIWETIKDESKLELVKTLLQVAADGAKDVVATATAALDEVSIDAAVLSQLIAEVQLKAPAQDATPAKRQKGGKAAAEATASSLQHAIQQLTALLELVERKGAEKYPELLGQFFGILGDLLTVEIDLKMAISYPQQLVLSTMTPMVENYTGALDAKVVRIDTLVNCIRNSVNPQVHNRALLLVSALSDVAPETVLHSVMPIFTFMGANVLRQDDSYSAHVIQQTIERVVPPLVNMYRKNGSNVVVDAAGVLSSFVNAFSHIPVHRRLKLFLVLVQTLGAEEFLHGILALLAEKRMDVKGKNKDSELEYLDDFCLSLGRSFGVETELIAVEKLIDLARDLPLRAANVDKKGEYLFNFTTYTDERFARLKEDVLNLASLILGSKQFRVDLASYARAAGVEAPFQDRLASVVEKLLAMLGTAKVAVVTDALYKALDKTLLLLPMPAFTATMEKLVVHSDISLRRKSIAIVRSRVEKESPMDPEAQQATVALLPLLVESVTPQSDGETIQIVFDCIGSMAGKYGKREAGAFAKVVEPIIGDGGLLHENVDVRVSALVCLSIMSATLGPRLVPSLPKIVPPVLNMLDEAVKDESLDLVELASYSLLEGLVKVIPSFLGPYMKKTFIVCFTSAAQTDKGDEIVEVRRALLFAIAERVAAKTVLAALFDTWTTVFKLGKVAVLDLFDVLEEVMRVASRAIIGTQAAILMKFFLSAFDMRKDELFQGKVLQVLESRAIDVFIQMVMKLNDTTFRPLYLRLVDWVFGELQEKNDTQGALARQIFYYRFLATFMDTFKSVVSGYIGPVVDHTVELLGQFTEGKATTPDLWHAAVGALEKCFAHAEEGYWQNAAYFDKVAPALIAQATFADAVSPKSRLIPAIVELAAASPSDDHFKSINTQVLQHMRSDNANVRLTAVKAETALYGRVGEEWLTMLPQTVPFIAEAMEDEDENVERATQALIVKIESYLGESLQKFLT</sequence>
<dbReference type="EMBL" id="BACD03000029">
    <property type="protein sequence ID" value="GAO50089.1"/>
    <property type="molecule type" value="Genomic_DNA"/>
</dbReference>
<name>A0A0E9NJR6_SAICN</name>
<dbReference type="OMA" id="NDVMWKQ"/>
<evidence type="ECO:0000259" key="11">
    <source>
        <dbReference type="SMART" id="SM01036"/>
    </source>
</evidence>
<dbReference type="InterPro" id="IPR016024">
    <property type="entry name" value="ARM-type_fold"/>
</dbReference>
<keyword evidence="13" id="KW-1185">Reference proteome</keyword>
<protein>
    <recommendedName>
        <fullName evidence="3 9">U3 small nucleolar RNA-associated protein 10</fullName>
    </recommendedName>
</protein>
<dbReference type="Pfam" id="PF12397">
    <property type="entry name" value="U3snoRNP10"/>
    <property type="match status" value="1"/>
</dbReference>
<dbReference type="RefSeq" id="XP_019025656.1">
    <property type="nucleotide sequence ID" value="XM_019165897.1"/>
</dbReference>
<keyword evidence="6 9" id="KW-0539">Nucleus</keyword>
<dbReference type="GO" id="GO:0034455">
    <property type="term" value="C:t-UTP complex"/>
    <property type="evidence" value="ECO:0007669"/>
    <property type="project" value="TreeGrafter"/>
</dbReference>
<evidence type="ECO:0000256" key="6">
    <source>
        <dbReference type="ARBA" id="ARBA00023242"/>
    </source>
</evidence>
<comment type="caution">
    <text evidence="12">The sequence shown here is derived from an EMBL/GenBank/DDBJ whole genome shotgun (WGS) entry which is preliminary data.</text>
</comment>
<feature type="domain" description="BP28 C-terminal" evidence="11">
    <location>
        <begin position="1464"/>
        <end position="1611"/>
    </location>
</feature>
<dbReference type="InterPro" id="IPR022125">
    <property type="entry name" value="U3snoRNP10_N"/>
</dbReference>
<dbReference type="InterPro" id="IPR040191">
    <property type="entry name" value="UTP10"/>
</dbReference>
<comment type="similarity">
    <text evidence="2 9">Belongs to the HEATR1/UTP10 family.</text>
</comment>
<dbReference type="InterPro" id="IPR011989">
    <property type="entry name" value="ARM-like"/>
</dbReference>
<gene>
    <name evidence="12" type="ORF">G7K_4224-t1</name>
</gene>
<dbReference type="STRING" id="698492.A0A0E9NJR6"/>
<dbReference type="Pfam" id="PF08146">
    <property type="entry name" value="BP28CT"/>
    <property type="match status" value="1"/>
</dbReference>